<dbReference type="InterPro" id="IPR000415">
    <property type="entry name" value="Nitroreductase-like"/>
</dbReference>
<evidence type="ECO:0000313" key="6">
    <source>
        <dbReference type="EMBL" id="EJX10689.1"/>
    </source>
</evidence>
<dbReference type="Gene3D" id="3.40.109.10">
    <property type="entry name" value="NADH Oxidase"/>
    <property type="match status" value="1"/>
</dbReference>
<dbReference type="InterPro" id="IPR016446">
    <property type="entry name" value="Flavin_OxRdtase_Frp"/>
</dbReference>
<dbReference type="GO" id="GO:0016491">
    <property type="term" value="F:oxidoreductase activity"/>
    <property type="evidence" value="ECO:0007669"/>
    <property type="project" value="UniProtKB-KW"/>
</dbReference>
<evidence type="ECO:0000256" key="1">
    <source>
        <dbReference type="ARBA" id="ARBA00008366"/>
    </source>
</evidence>
<reference evidence="6" key="1">
    <citation type="journal article" date="2012" name="PLoS ONE">
        <title>Gene sets for utilization of primary and secondary nutrition supplies in the distal gut of endangered iberian lynx.</title>
        <authorList>
            <person name="Alcaide M."/>
            <person name="Messina E."/>
            <person name="Richter M."/>
            <person name="Bargiela R."/>
            <person name="Peplies J."/>
            <person name="Huws S.A."/>
            <person name="Newbold C.J."/>
            <person name="Golyshin P.N."/>
            <person name="Simon M.A."/>
            <person name="Lopez G."/>
            <person name="Yakimov M.M."/>
            <person name="Ferrer M."/>
        </authorList>
    </citation>
    <scope>NUCLEOTIDE SEQUENCE</scope>
</reference>
<evidence type="ECO:0000256" key="4">
    <source>
        <dbReference type="ARBA" id="ARBA00023002"/>
    </source>
</evidence>
<gene>
    <name evidence="6" type="ORF">EVA_00672</name>
</gene>
<dbReference type="AlphaFoldDB" id="J9GRZ7"/>
<dbReference type="PANTHER" id="PTHR43425:SF2">
    <property type="entry name" value="OXYGEN-INSENSITIVE NADPH NITROREDUCTASE"/>
    <property type="match status" value="1"/>
</dbReference>
<keyword evidence="3" id="KW-0288">FMN</keyword>
<dbReference type="CDD" id="cd02146">
    <property type="entry name" value="NfsA-like"/>
    <property type="match status" value="1"/>
</dbReference>
<evidence type="ECO:0000256" key="2">
    <source>
        <dbReference type="ARBA" id="ARBA00022630"/>
    </source>
</evidence>
<sequence>MYFALMVKVFQKENYSFYDVYGIRYFFLYLCKKKDMFETVKNRRTVRKYLSKDISSDLLNDLLETSSRASTMGGMQLYSVIVTRDAEMKERLSPIHFHQPMVKTAPVVLTFCADFRRFSKWCVQRKAVPGYDNLMSFLNAAMDTLLVAQTFCTLAEEAGLGICYLGTTTYNPQQIIDTLQLPELVFPLTTVTVGYPDGMPAQVDRLPLEAVVHEEVYTDYTPEKINELYAYKESLPENKHFVEENNKETLAQVFTDVRYTKKDNEFMSENLLKVLRQQGFLK</sequence>
<keyword evidence="4" id="KW-0560">Oxidoreductase</keyword>
<dbReference type="SUPFAM" id="SSF55469">
    <property type="entry name" value="FMN-dependent nitroreductase-like"/>
    <property type="match status" value="1"/>
</dbReference>
<protein>
    <submittedName>
        <fullName evidence="6">Nitroreductase family protein</fullName>
    </submittedName>
</protein>
<dbReference type="EMBL" id="AMCI01000130">
    <property type="protein sequence ID" value="EJX10689.1"/>
    <property type="molecule type" value="Genomic_DNA"/>
</dbReference>
<comment type="similarity">
    <text evidence="1">Belongs to the flavin oxidoreductase frp family.</text>
</comment>
<keyword evidence="2" id="KW-0285">Flavoprotein</keyword>
<evidence type="ECO:0000259" key="5">
    <source>
        <dbReference type="Pfam" id="PF00881"/>
    </source>
</evidence>
<accession>J9GRZ7</accession>
<dbReference type="Pfam" id="PF00881">
    <property type="entry name" value="Nitroreductase"/>
    <property type="match status" value="1"/>
</dbReference>
<name>J9GRZ7_9ZZZZ</name>
<comment type="caution">
    <text evidence="6">The sequence shown here is derived from an EMBL/GenBank/DDBJ whole genome shotgun (WGS) entry which is preliminary data.</text>
</comment>
<evidence type="ECO:0000256" key="3">
    <source>
        <dbReference type="ARBA" id="ARBA00022643"/>
    </source>
</evidence>
<dbReference type="InterPro" id="IPR029479">
    <property type="entry name" value="Nitroreductase"/>
</dbReference>
<dbReference type="PIRSF" id="PIRSF005426">
    <property type="entry name" value="Frp"/>
    <property type="match status" value="1"/>
</dbReference>
<dbReference type="PANTHER" id="PTHR43425">
    <property type="entry name" value="OXYGEN-INSENSITIVE NADPH NITROREDUCTASE"/>
    <property type="match status" value="1"/>
</dbReference>
<proteinExistence type="inferred from homology"/>
<organism evidence="6">
    <name type="scientific">gut metagenome</name>
    <dbReference type="NCBI Taxonomy" id="749906"/>
    <lineage>
        <taxon>unclassified sequences</taxon>
        <taxon>metagenomes</taxon>
        <taxon>organismal metagenomes</taxon>
    </lineage>
</organism>
<feature type="domain" description="Nitroreductase" evidence="5">
    <location>
        <begin position="40"/>
        <end position="195"/>
    </location>
</feature>